<keyword evidence="4" id="KW-1003">Cell membrane</keyword>
<comment type="similarity">
    <text evidence="8">Belongs to the NhaC Na(+)/H(+) (TC 2.A.35) antiporter family.</text>
</comment>
<keyword evidence="5" id="KW-0812">Transmembrane</keyword>
<evidence type="ECO:0000256" key="5">
    <source>
        <dbReference type="ARBA" id="ARBA00022692"/>
    </source>
</evidence>
<dbReference type="InterPro" id="IPR018461">
    <property type="entry name" value="Na/H_Antiport_NhaC-like_C"/>
</dbReference>
<keyword evidence="2" id="KW-0813">Transport</keyword>
<dbReference type="PANTHER" id="PTHR33451">
    <property type="entry name" value="MALATE-2H(+)/NA(+)-LACTATE ANTIPORTER"/>
    <property type="match status" value="1"/>
</dbReference>
<keyword evidence="6" id="KW-1133">Transmembrane helix</keyword>
<dbReference type="InterPro" id="IPR004770">
    <property type="entry name" value="Na/H_antiport_NhaC"/>
</dbReference>
<organism evidence="10 11">
    <name type="scientific">Cloacibacillus porcorum</name>
    <dbReference type="NCBI Taxonomy" id="1197717"/>
    <lineage>
        <taxon>Bacteria</taxon>
        <taxon>Thermotogati</taxon>
        <taxon>Synergistota</taxon>
        <taxon>Synergistia</taxon>
        <taxon>Synergistales</taxon>
        <taxon>Synergistaceae</taxon>
        <taxon>Cloacibacillus</taxon>
    </lineage>
</organism>
<keyword evidence="11" id="KW-1185">Reference proteome</keyword>
<dbReference type="GeneID" id="83057068"/>
<dbReference type="PANTHER" id="PTHR33451:SF3">
    <property type="entry name" value="MALATE-2H(+)_NA(+)-LACTATE ANTIPORTER"/>
    <property type="match status" value="1"/>
</dbReference>
<dbReference type="InterPro" id="IPR052180">
    <property type="entry name" value="NhaC_Na-H+_Antiporter"/>
</dbReference>
<keyword evidence="7" id="KW-0472">Membrane</keyword>
<dbReference type="AlphaFoldDB" id="A0A1B2I327"/>
<evidence type="ECO:0000256" key="4">
    <source>
        <dbReference type="ARBA" id="ARBA00022475"/>
    </source>
</evidence>
<proteinExistence type="inferred from homology"/>
<protein>
    <submittedName>
        <fullName evidence="10">Na+/H+ antiporter NhaC</fullName>
    </submittedName>
</protein>
<evidence type="ECO:0000313" key="10">
    <source>
        <dbReference type="EMBL" id="ANZ44369.1"/>
    </source>
</evidence>
<accession>A0A1B2I327</accession>
<evidence type="ECO:0000256" key="8">
    <source>
        <dbReference type="ARBA" id="ARBA00038435"/>
    </source>
</evidence>
<dbReference type="RefSeq" id="WP_066743426.1">
    <property type="nucleotide sequence ID" value="NZ_CALCLR010000034.1"/>
</dbReference>
<evidence type="ECO:0000256" key="6">
    <source>
        <dbReference type="ARBA" id="ARBA00022989"/>
    </source>
</evidence>
<name>A0A1B2I327_9BACT</name>
<dbReference type="EMBL" id="CP016757">
    <property type="protein sequence ID" value="ANZ44369.1"/>
    <property type="molecule type" value="Genomic_DNA"/>
</dbReference>
<feature type="domain" description="Na+/H+ antiporter NhaC-like C-terminal" evidence="9">
    <location>
        <begin position="165"/>
        <end position="302"/>
    </location>
</feature>
<feature type="domain" description="Na+/H+ antiporter NhaC-like C-terminal" evidence="9">
    <location>
        <begin position="303"/>
        <end position="487"/>
    </location>
</feature>
<dbReference type="Proteomes" id="UP000093044">
    <property type="component" value="Chromosome"/>
</dbReference>
<dbReference type="GO" id="GO:0005886">
    <property type="term" value="C:plasma membrane"/>
    <property type="evidence" value="ECO:0007669"/>
    <property type="project" value="UniProtKB-SubCell"/>
</dbReference>
<sequence length="515" mass="54902">MEQAKEPKIPSLGLSVLVFLAVAAMIAAAVLIYETDIHIILIFGALLAGIVGVFYLGNPYSKIEKGIIDGIMVGMQACLILYTVGPLVGTWIASGVVPSMIYYGLSILSPSIFLFATLFICSVVSLATGSSWATAGTVGIALLGIALGLGVPAPLTVGIIISGGYFGDKMSPLSDTTNLAPGVAGTDLFQHIRAMCWTSGPTYIIVICITLFLGFRYSQGELDYTKIEALKTILSHEFWISPISFVAPLVVIVLSAMRKPALPALWVGIFISVIFAVVEGVGIGDLLNIMQNGYVPMLSAEIAGTGEDAAALAKILADNSITIDPQVALESAKDIVSLMERGGLQSMNWTISLILCAFTFGSTMDVCGFLRVMLEAIMKPIKSVGGMITAVILSCFVCDIFLGDQYLSIAMPGTMFKSEFDRVGLHPRMLSRSLEDAGTLLSVLVPWNTCGAYHSSVLGVPTFHYLPFAFFNYLNPIVAITMTYLGIGIFWRGKDGEPVKGGKTRPAELGPKIDF</sequence>
<evidence type="ECO:0000259" key="9">
    <source>
        <dbReference type="Pfam" id="PF03553"/>
    </source>
</evidence>
<dbReference type="OrthoDB" id="9762978at2"/>
<comment type="subcellular location">
    <subcellularLocation>
        <location evidence="1">Cell membrane</location>
        <topology evidence="1">Multi-pass membrane protein</topology>
    </subcellularLocation>
</comment>
<gene>
    <name evidence="10" type="ORF">BED41_04260</name>
</gene>
<dbReference type="GO" id="GO:0015297">
    <property type="term" value="F:antiporter activity"/>
    <property type="evidence" value="ECO:0007669"/>
    <property type="project" value="UniProtKB-KW"/>
</dbReference>
<evidence type="ECO:0000256" key="1">
    <source>
        <dbReference type="ARBA" id="ARBA00004651"/>
    </source>
</evidence>
<keyword evidence="3" id="KW-0050">Antiport</keyword>
<dbReference type="Pfam" id="PF03553">
    <property type="entry name" value="Na_H_antiporter"/>
    <property type="match status" value="2"/>
</dbReference>
<dbReference type="NCBIfam" id="TIGR00931">
    <property type="entry name" value="antiport_nhaC"/>
    <property type="match status" value="1"/>
</dbReference>
<evidence type="ECO:0000256" key="7">
    <source>
        <dbReference type="ARBA" id="ARBA00023136"/>
    </source>
</evidence>
<evidence type="ECO:0000313" key="11">
    <source>
        <dbReference type="Proteomes" id="UP000093044"/>
    </source>
</evidence>
<reference evidence="10" key="1">
    <citation type="submission" date="2016-08" db="EMBL/GenBank/DDBJ databases">
        <title>Complete genome of Cloacibacillus porcorum.</title>
        <authorList>
            <person name="Looft T."/>
            <person name="Bayles D.O."/>
            <person name="Alt D.P."/>
        </authorList>
    </citation>
    <scope>NUCLEOTIDE SEQUENCE [LARGE SCALE GENOMIC DNA]</scope>
    <source>
        <strain evidence="10">CL-84</strain>
    </source>
</reference>
<dbReference type="KEGG" id="cpor:BED41_04260"/>
<evidence type="ECO:0000256" key="3">
    <source>
        <dbReference type="ARBA" id="ARBA00022449"/>
    </source>
</evidence>
<evidence type="ECO:0000256" key="2">
    <source>
        <dbReference type="ARBA" id="ARBA00022448"/>
    </source>
</evidence>